<proteinExistence type="predicted"/>
<dbReference type="KEGG" id="dpi:BN4_12586"/>
<name>M1WKL7_PSEP2</name>
<keyword evidence="2" id="KW-1185">Reference proteome</keyword>
<reference evidence="1 2" key="1">
    <citation type="journal article" date="2013" name="PLoS ONE">
        <title>The first genomic and proteomic characterization of a deep-sea sulfate reducer: insights into the piezophilic lifestyle of Desulfovibrio piezophilus.</title>
        <authorList>
            <person name="Pradel N."/>
            <person name="Ji B."/>
            <person name="Gimenez G."/>
            <person name="Talla E."/>
            <person name="Lenoble P."/>
            <person name="Garel M."/>
            <person name="Tamburini C."/>
            <person name="Fourquet P."/>
            <person name="Lebrun R."/>
            <person name="Bertin P."/>
            <person name="Denis Y."/>
            <person name="Pophillat M."/>
            <person name="Barbe V."/>
            <person name="Ollivier B."/>
            <person name="Dolla A."/>
        </authorList>
    </citation>
    <scope>NUCLEOTIDE SEQUENCE [LARGE SCALE GENOMIC DNA]</scope>
    <source>
        <strain evidence="2">DSM 10523 / SB164P1</strain>
    </source>
</reference>
<gene>
    <name evidence="1" type="ordered locus">BN4_12586</name>
</gene>
<accession>M1WKL7</accession>
<dbReference type="Proteomes" id="UP000011724">
    <property type="component" value="Chromosome"/>
</dbReference>
<sequence length="85" mass="9565">MSDELGSRFVTMDTLLVALGDDWKFSRRISVGVPMIRVELLVEPEEVLVVETVVEDCSTAHPWRAYPCGSTKYPSLSKRKLPARV</sequence>
<organism evidence="1 2">
    <name type="scientific">Pseudodesulfovibrio piezophilus (strain DSM 21447 / JCM 15486 / C1TLV30)</name>
    <name type="common">Desulfovibrio piezophilus</name>
    <dbReference type="NCBI Taxonomy" id="1322246"/>
    <lineage>
        <taxon>Bacteria</taxon>
        <taxon>Pseudomonadati</taxon>
        <taxon>Thermodesulfobacteriota</taxon>
        <taxon>Desulfovibrionia</taxon>
        <taxon>Desulfovibrionales</taxon>
        <taxon>Desulfovibrionaceae</taxon>
    </lineage>
</organism>
<protein>
    <submittedName>
        <fullName evidence="1">Uncharacterized protein</fullName>
    </submittedName>
</protein>
<reference evidence="2" key="2">
    <citation type="journal article" date="2013" name="Stand. Genomic Sci.">
        <title>Complete genome sequence of Desulfocapsa sulfexigens, a marine deltaproteobacterium specialized in disproportionating inorganic sulfur compounds.</title>
        <authorList>
            <person name="Finster K.W."/>
            <person name="Kjeldsen K.U."/>
            <person name="Kube M."/>
            <person name="Reinhardt R."/>
            <person name="Mussmann M."/>
            <person name="Amann R."/>
            <person name="Schreiber L."/>
        </authorList>
    </citation>
    <scope>NUCLEOTIDE SEQUENCE [LARGE SCALE GENOMIC DNA]</scope>
    <source>
        <strain evidence="2">DSM 10523 / SB164P1</strain>
    </source>
</reference>
<dbReference type="EMBL" id="FO203427">
    <property type="protein sequence ID" value="CCH49821.1"/>
    <property type="molecule type" value="Genomic_DNA"/>
</dbReference>
<evidence type="ECO:0000313" key="1">
    <source>
        <dbReference type="EMBL" id="CCH49821.1"/>
    </source>
</evidence>
<evidence type="ECO:0000313" key="2">
    <source>
        <dbReference type="Proteomes" id="UP000011724"/>
    </source>
</evidence>
<dbReference type="HOGENOM" id="CLU_2507262_0_0_7"/>
<dbReference type="AlphaFoldDB" id="M1WKL7"/>